<name>A0ABY9KBN5_9HYPH</name>
<dbReference type="RefSeq" id="WP_306161575.1">
    <property type="nucleotide sequence ID" value="NZ_CP132315.1"/>
</dbReference>
<keyword evidence="2" id="KW-1185">Reference proteome</keyword>
<proteinExistence type="predicted"/>
<dbReference type="EMBL" id="CP132315">
    <property type="protein sequence ID" value="WLS05099.1"/>
    <property type="molecule type" value="Genomic_DNA"/>
</dbReference>
<sequence>MDNTVVQLQVPQPELSESGEALQTGVIQAKPAKEPIMVPTPQENIDYASALLGQLRDHAKEYDWMLAHFIEVAYMHAADLRRDPTKMRRHRK</sequence>
<geneLocation type="plasmid" evidence="1 2">
    <name>unnamed1</name>
</geneLocation>
<keyword evidence="1" id="KW-0614">Plasmid</keyword>
<evidence type="ECO:0000313" key="2">
    <source>
        <dbReference type="Proteomes" id="UP001225788"/>
    </source>
</evidence>
<gene>
    <name evidence="1" type="ORF">Q9315_23320</name>
</gene>
<organism evidence="1 2">
    <name type="scientific">Shinella oryzae</name>
    <dbReference type="NCBI Taxonomy" id="2871820"/>
    <lineage>
        <taxon>Bacteria</taxon>
        <taxon>Pseudomonadati</taxon>
        <taxon>Pseudomonadota</taxon>
        <taxon>Alphaproteobacteria</taxon>
        <taxon>Hyphomicrobiales</taxon>
        <taxon>Rhizobiaceae</taxon>
        <taxon>Shinella</taxon>
    </lineage>
</organism>
<accession>A0ABY9KBN5</accession>
<protein>
    <submittedName>
        <fullName evidence="1">Uncharacterized protein</fullName>
    </submittedName>
</protein>
<dbReference type="Proteomes" id="UP001225788">
    <property type="component" value="Plasmid unnamed1"/>
</dbReference>
<reference evidence="1 2" key="1">
    <citation type="submission" date="2023-08" db="EMBL/GenBank/DDBJ databases">
        <title>Pathogen: clinical or host-associated sample.</title>
        <authorList>
            <person name="Hergert J."/>
            <person name="Casey R."/>
            <person name="Wagner J."/>
            <person name="Young E.L."/>
            <person name="Oakeson K.F."/>
        </authorList>
    </citation>
    <scope>NUCLEOTIDE SEQUENCE [LARGE SCALE GENOMIC DNA]</scope>
    <source>
        <strain evidence="1 2">UPHL-collab-2</strain>
        <plasmid evidence="1 2">unnamed1</plasmid>
    </source>
</reference>
<evidence type="ECO:0000313" key="1">
    <source>
        <dbReference type="EMBL" id="WLS05099.1"/>
    </source>
</evidence>